<dbReference type="Gene3D" id="3.40.50.1000">
    <property type="entry name" value="HAD superfamily/HAD-like"/>
    <property type="match status" value="1"/>
</dbReference>
<dbReference type="Pfam" id="PF00122">
    <property type="entry name" value="E1-E2_ATPase"/>
    <property type="match status" value="1"/>
</dbReference>
<dbReference type="SUPFAM" id="SSF56784">
    <property type="entry name" value="HAD-like"/>
    <property type="match status" value="1"/>
</dbReference>
<dbReference type="InterPro" id="IPR023214">
    <property type="entry name" value="HAD_sf"/>
</dbReference>
<comment type="similarity">
    <text evidence="2 9">Belongs to the cation transport ATPase (P-type) (TC 3.A.3) family. Type IB subfamily.</text>
</comment>
<feature type="transmembrane region" description="Helical" evidence="9">
    <location>
        <begin position="619"/>
        <end position="639"/>
    </location>
</feature>
<dbReference type="InterPro" id="IPR027256">
    <property type="entry name" value="P-typ_ATPase_IB"/>
</dbReference>
<dbReference type="GO" id="GO:0005524">
    <property type="term" value="F:ATP binding"/>
    <property type="evidence" value="ECO:0007669"/>
    <property type="project" value="UniProtKB-UniRule"/>
</dbReference>
<organism evidence="11">
    <name type="scientific">uncultured Thiotrichaceae bacterium</name>
    <dbReference type="NCBI Taxonomy" id="298394"/>
    <lineage>
        <taxon>Bacteria</taxon>
        <taxon>Pseudomonadati</taxon>
        <taxon>Pseudomonadota</taxon>
        <taxon>Gammaproteobacteria</taxon>
        <taxon>Thiotrichales</taxon>
        <taxon>Thiotrichaceae</taxon>
        <taxon>environmental samples</taxon>
    </lineage>
</organism>
<evidence type="ECO:0000256" key="7">
    <source>
        <dbReference type="ARBA" id="ARBA00039097"/>
    </source>
</evidence>
<dbReference type="GO" id="GO:0016887">
    <property type="term" value="F:ATP hydrolysis activity"/>
    <property type="evidence" value="ECO:0007669"/>
    <property type="project" value="InterPro"/>
</dbReference>
<dbReference type="InterPro" id="IPR059000">
    <property type="entry name" value="ATPase_P-type_domA"/>
</dbReference>
<dbReference type="InterPro" id="IPR001757">
    <property type="entry name" value="P_typ_ATPase"/>
</dbReference>
<comment type="subcellular location">
    <subcellularLocation>
        <location evidence="9">Cell membrane</location>
    </subcellularLocation>
    <subcellularLocation>
        <location evidence="1">Membrane</location>
    </subcellularLocation>
</comment>
<dbReference type="AlphaFoldDB" id="A0A6S6U3P2"/>
<evidence type="ECO:0000256" key="5">
    <source>
        <dbReference type="ARBA" id="ARBA00022989"/>
    </source>
</evidence>
<dbReference type="PANTHER" id="PTHR48085:SF5">
    <property type="entry name" value="CADMIUM_ZINC-TRANSPORTING ATPASE HMA4-RELATED"/>
    <property type="match status" value="1"/>
</dbReference>
<evidence type="ECO:0000256" key="4">
    <source>
        <dbReference type="ARBA" id="ARBA00022967"/>
    </source>
</evidence>
<evidence type="ECO:0000256" key="9">
    <source>
        <dbReference type="RuleBase" id="RU362081"/>
    </source>
</evidence>
<feature type="transmembrane region" description="Helical" evidence="9">
    <location>
        <begin position="645"/>
        <end position="664"/>
    </location>
</feature>
<dbReference type="GO" id="GO:0046872">
    <property type="term" value="F:metal ion binding"/>
    <property type="evidence" value="ECO:0007669"/>
    <property type="project" value="UniProtKB-KW"/>
</dbReference>
<keyword evidence="9" id="KW-0067">ATP-binding</keyword>
<evidence type="ECO:0000256" key="6">
    <source>
        <dbReference type="ARBA" id="ARBA00023136"/>
    </source>
</evidence>
<keyword evidence="5 9" id="KW-1133">Transmembrane helix</keyword>
<keyword evidence="9" id="KW-1003">Cell membrane</keyword>
<dbReference type="InterPro" id="IPR036412">
    <property type="entry name" value="HAD-like_sf"/>
</dbReference>
<feature type="domain" description="P-type ATPase A" evidence="10">
    <location>
        <begin position="172"/>
        <end position="269"/>
    </location>
</feature>
<evidence type="ECO:0000313" key="11">
    <source>
        <dbReference type="EMBL" id="CAA6826295.1"/>
    </source>
</evidence>
<sequence length="669" mass="72348">MPFPIILIGGGLALASTISLLRGRKSIQHSGKDVEVIDAKALTSKASKSLVEQHEHDMQQRKVDADQNLKISLLAMGTSGIASLAYPPLLFVSVPLTLYGSTSIFRDTFVGWKEKRQLRASAVDSIAIIGTLATHYYFAATFINALYFLGQKALLKTEDHSNQKLLKLFDNRPQSVWLWREGVEIEVPFEQVEAGNVVVVHAGEAIPFDGEIVQGVATIDQHMLTGESQPQEKRLGDEVFASTLLVGGKFHLRVEKAGKDTVAAQIGEILQNTVDFKSTIEARGTKVANRLTLPTLVLSGVALGTMGPVSATAITNCNFSDIVRITVPLGVLNHLKLAAEQGILVKDGRALELLGQVDTVVFDKTGTLTQETPCVGQIYTCKGFQEDVVLALAASVEHRQTHPVARAIQQAAEQKNLELEAMEQVHYELGYGIKASIQGQNILLGSQRFMAKEGINLPEEGAWLLSDINEEHSKVYLAIEGQLAGVIELQIALRPEVPEMIRTLRQRGLKLCILSGDHEQPTRKLAESLGIQQYFAETLPEDKAKHIEAMQATGSKVCFIGDGINDAVAMKKAQVAISIAGATTVATDTANIVLMDKSLKQLDTLFTFSKGFERNMKSGLAWALLPGIAGIGGVFLFHMRIYGAMGLYALSLGAGGVNAALPLLRGKGE</sequence>
<dbReference type="InterPro" id="IPR044492">
    <property type="entry name" value="P_typ_ATPase_HD_dom"/>
</dbReference>
<keyword evidence="9" id="KW-0479">Metal-binding</keyword>
<dbReference type="InterPro" id="IPR023299">
    <property type="entry name" value="ATPase_P-typ_cyto_dom_N"/>
</dbReference>
<keyword evidence="4" id="KW-1278">Translocase</keyword>
<dbReference type="PRINTS" id="PR00119">
    <property type="entry name" value="CATATPASE"/>
</dbReference>
<dbReference type="EC" id="7.2.2.12" evidence="7"/>
<dbReference type="NCBIfam" id="TIGR01525">
    <property type="entry name" value="ATPase-IB_hvy"/>
    <property type="match status" value="1"/>
</dbReference>
<dbReference type="SFLD" id="SFLDG00002">
    <property type="entry name" value="C1.7:_P-type_atpase_like"/>
    <property type="match status" value="1"/>
</dbReference>
<dbReference type="InterPro" id="IPR008250">
    <property type="entry name" value="ATPase_P-typ_transduc_dom_A_sf"/>
</dbReference>
<proteinExistence type="inferred from homology"/>
<dbReference type="NCBIfam" id="TIGR01494">
    <property type="entry name" value="ATPase_P-type"/>
    <property type="match status" value="1"/>
</dbReference>
<evidence type="ECO:0000256" key="1">
    <source>
        <dbReference type="ARBA" id="ARBA00004370"/>
    </source>
</evidence>
<dbReference type="Pfam" id="PF00702">
    <property type="entry name" value="Hydrolase"/>
    <property type="match status" value="1"/>
</dbReference>
<evidence type="ECO:0000259" key="10">
    <source>
        <dbReference type="Pfam" id="PF00122"/>
    </source>
</evidence>
<dbReference type="EMBL" id="CACVAY010000132">
    <property type="protein sequence ID" value="CAA6826295.1"/>
    <property type="molecule type" value="Genomic_DNA"/>
</dbReference>
<keyword evidence="6 9" id="KW-0472">Membrane</keyword>
<dbReference type="GO" id="GO:0016463">
    <property type="term" value="F:P-type zinc transporter activity"/>
    <property type="evidence" value="ECO:0007669"/>
    <property type="project" value="UniProtKB-EC"/>
</dbReference>
<dbReference type="InterPro" id="IPR018303">
    <property type="entry name" value="ATPase_P-typ_P_site"/>
</dbReference>
<dbReference type="PROSITE" id="PS00154">
    <property type="entry name" value="ATPASE_E1_E2"/>
    <property type="match status" value="1"/>
</dbReference>
<feature type="transmembrane region" description="Helical" evidence="9">
    <location>
        <begin position="126"/>
        <end position="149"/>
    </location>
</feature>
<accession>A0A6S6U3P2</accession>
<dbReference type="Gene3D" id="2.70.150.10">
    <property type="entry name" value="Calcium-transporting ATPase, cytoplasmic transduction domain A"/>
    <property type="match status" value="1"/>
</dbReference>
<keyword evidence="9" id="KW-0547">Nucleotide-binding</keyword>
<evidence type="ECO:0000256" key="8">
    <source>
        <dbReference type="ARBA" id="ARBA00047308"/>
    </source>
</evidence>
<dbReference type="SUPFAM" id="SSF81653">
    <property type="entry name" value="Calcium ATPase, transduction domain A"/>
    <property type="match status" value="1"/>
</dbReference>
<gene>
    <name evidence="11" type="ORF">HELGO_WM24587</name>
</gene>
<reference evidence="11" key="1">
    <citation type="submission" date="2020-01" db="EMBL/GenBank/DDBJ databases">
        <authorList>
            <person name="Meier V. D."/>
            <person name="Meier V D."/>
        </authorList>
    </citation>
    <scope>NUCLEOTIDE SEQUENCE</scope>
    <source>
        <strain evidence="11">HLG_WM_MAG_07</strain>
    </source>
</reference>
<dbReference type="PANTHER" id="PTHR48085">
    <property type="entry name" value="CADMIUM/ZINC-TRANSPORTING ATPASE HMA2-RELATED"/>
    <property type="match status" value="1"/>
</dbReference>
<dbReference type="SFLD" id="SFLDS00003">
    <property type="entry name" value="Haloacid_Dehalogenase"/>
    <property type="match status" value="1"/>
</dbReference>
<protein>
    <recommendedName>
        <fullName evidence="7">P-type Zn(2+) transporter</fullName>
        <ecNumber evidence="7">7.2.2.12</ecNumber>
    </recommendedName>
</protein>
<name>A0A6S6U3P2_9GAMM</name>
<dbReference type="Gene3D" id="3.40.1110.10">
    <property type="entry name" value="Calcium-transporting ATPase, cytoplasmic domain N"/>
    <property type="match status" value="1"/>
</dbReference>
<dbReference type="InterPro" id="IPR051014">
    <property type="entry name" value="Cation_Transport_ATPase_IB"/>
</dbReference>
<dbReference type="GO" id="GO:0005886">
    <property type="term" value="C:plasma membrane"/>
    <property type="evidence" value="ECO:0007669"/>
    <property type="project" value="UniProtKB-SubCell"/>
</dbReference>
<dbReference type="SFLD" id="SFLDF00027">
    <property type="entry name" value="p-type_atpase"/>
    <property type="match status" value="1"/>
</dbReference>
<comment type="caution">
    <text evidence="9">Lacks conserved residue(s) required for the propagation of feature annotation.</text>
</comment>
<evidence type="ECO:0000256" key="3">
    <source>
        <dbReference type="ARBA" id="ARBA00022692"/>
    </source>
</evidence>
<keyword evidence="3 9" id="KW-0812">Transmembrane</keyword>
<evidence type="ECO:0000256" key="2">
    <source>
        <dbReference type="ARBA" id="ARBA00006024"/>
    </source>
</evidence>
<keyword evidence="11" id="KW-0378">Hydrolase</keyword>
<comment type="catalytic activity">
    <reaction evidence="8">
        <text>Zn(2+)(in) + ATP + H2O = Zn(2+)(out) + ADP + phosphate + H(+)</text>
        <dbReference type="Rhea" id="RHEA:20621"/>
        <dbReference type="ChEBI" id="CHEBI:15377"/>
        <dbReference type="ChEBI" id="CHEBI:15378"/>
        <dbReference type="ChEBI" id="CHEBI:29105"/>
        <dbReference type="ChEBI" id="CHEBI:30616"/>
        <dbReference type="ChEBI" id="CHEBI:43474"/>
        <dbReference type="ChEBI" id="CHEBI:456216"/>
        <dbReference type="EC" id="7.2.2.12"/>
    </reaction>
</comment>